<dbReference type="InParanoid" id="F8PGE7"/>
<dbReference type="SUPFAM" id="SSF54001">
    <property type="entry name" value="Cysteine proteinases"/>
    <property type="match status" value="1"/>
</dbReference>
<dbReference type="Proteomes" id="UP000008063">
    <property type="component" value="Unassembled WGS sequence"/>
</dbReference>
<dbReference type="GO" id="GO:0006508">
    <property type="term" value="P:proteolysis"/>
    <property type="evidence" value="ECO:0007669"/>
    <property type="project" value="UniProtKB-KW"/>
</dbReference>
<keyword evidence="4" id="KW-0645">Protease</keyword>
<organism evidence="9">
    <name type="scientific">Serpula lacrymans var. lacrymans (strain S7.3)</name>
    <name type="common">Dry rot fungus</name>
    <dbReference type="NCBI Taxonomy" id="936435"/>
    <lineage>
        <taxon>Eukaryota</taxon>
        <taxon>Fungi</taxon>
        <taxon>Dikarya</taxon>
        <taxon>Basidiomycota</taxon>
        <taxon>Agaricomycotina</taxon>
        <taxon>Agaricomycetes</taxon>
        <taxon>Agaricomycetidae</taxon>
        <taxon>Boletales</taxon>
        <taxon>Coniophorineae</taxon>
        <taxon>Serpulaceae</taxon>
        <taxon>Serpula</taxon>
    </lineage>
</organism>
<feature type="domain" description="USP" evidence="7">
    <location>
        <begin position="80"/>
        <end position="407"/>
    </location>
</feature>
<dbReference type="InterPro" id="IPR028889">
    <property type="entry name" value="USP"/>
</dbReference>
<evidence type="ECO:0000313" key="9">
    <source>
        <dbReference type="Proteomes" id="UP000008063"/>
    </source>
</evidence>
<dbReference type="Gene3D" id="3.90.70.10">
    <property type="entry name" value="Cysteine proteinases"/>
    <property type="match status" value="1"/>
</dbReference>
<feature type="compositionally biased region" description="Basic and acidic residues" evidence="6">
    <location>
        <begin position="903"/>
        <end position="915"/>
    </location>
</feature>
<feature type="compositionally biased region" description="Polar residues" evidence="6">
    <location>
        <begin position="495"/>
        <end position="513"/>
    </location>
</feature>
<dbReference type="HOGENOM" id="CLU_014023_0_0_1"/>
<dbReference type="InterPro" id="IPR018200">
    <property type="entry name" value="USP_CS"/>
</dbReference>
<evidence type="ECO:0000259" key="7">
    <source>
        <dbReference type="PROSITE" id="PS50235"/>
    </source>
</evidence>
<dbReference type="GO" id="GO:0004843">
    <property type="term" value="F:cysteine-type deubiquitinase activity"/>
    <property type="evidence" value="ECO:0007669"/>
    <property type="project" value="UniProtKB-EC"/>
</dbReference>
<keyword evidence="9" id="KW-1185">Reference proteome</keyword>
<evidence type="ECO:0000313" key="8">
    <source>
        <dbReference type="EMBL" id="EGO05380.1"/>
    </source>
</evidence>
<feature type="compositionally biased region" description="Polar residues" evidence="6">
    <location>
        <begin position="814"/>
        <end position="829"/>
    </location>
</feature>
<evidence type="ECO:0000256" key="3">
    <source>
        <dbReference type="ARBA" id="ARBA00012759"/>
    </source>
</evidence>
<feature type="compositionally biased region" description="Low complexity" evidence="6">
    <location>
        <begin position="555"/>
        <end position="572"/>
    </location>
</feature>
<dbReference type="PANTHER" id="PTHR24006:SF733">
    <property type="entry name" value="RE52890P"/>
    <property type="match status" value="1"/>
</dbReference>
<dbReference type="EMBL" id="GL945474">
    <property type="protein sequence ID" value="EGO05380.1"/>
    <property type="molecule type" value="Genomic_DNA"/>
</dbReference>
<evidence type="ECO:0000256" key="5">
    <source>
        <dbReference type="ARBA" id="ARBA00022801"/>
    </source>
</evidence>
<gene>
    <name evidence="8" type="ORF">SERLA73DRAFT_83040</name>
</gene>
<keyword evidence="5" id="KW-0378">Hydrolase</keyword>
<feature type="compositionally biased region" description="Low complexity" evidence="6">
    <location>
        <begin position="660"/>
        <end position="679"/>
    </location>
</feature>
<feature type="region of interest" description="Disordered" evidence="6">
    <location>
        <begin position="58"/>
        <end position="108"/>
    </location>
</feature>
<dbReference type="STRING" id="936435.F8PGE7"/>
<feature type="compositionally biased region" description="Basic and acidic residues" evidence="6">
    <location>
        <begin position="584"/>
        <end position="594"/>
    </location>
</feature>
<feature type="compositionally biased region" description="Basic and acidic residues" evidence="6">
    <location>
        <begin position="650"/>
        <end position="659"/>
    </location>
</feature>
<feature type="compositionally biased region" description="Polar residues" evidence="6">
    <location>
        <begin position="721"/>
        <end position="738"/>
    </location>
</feature>
<dbReference type="OrthoDB" id="27652at2759"/>
<feature type="compositionally biased region" description="Low complexity" evidence="6">
    <location>
        <begin position="873"/>
        <end position="885"/>
    </location>
</feature>
<feature type="compositionally biased region" description="Polar residues" evidence="6">
    <location>
        <begin position="626"/>
        <end position="649"/>
    </location>
</feature>
<accession>F8PGE7</accession>
<feature type="region of interest" description="Disordered" evidence="6">
    <location>
        <begin position="423"/>
        <end position="933"/>
    </location>
</feature>
<evidence type="ECO:0000256" key="6">
    <source>
        <dbReference type="SAM" id="MobiDB-lite"/>
    </source>
</evidence>
<proteinExistence type="inferred from homology"/>
<dbReference type="PROSITE" id="PS50235">
    <property type="entry name" value="USP_3"/>
    <property type="match status" value="1"/>
</dbReference>
<dbReference type="EC" id="3.4.19.12" evidence="3"/>
<comment type="catalytic activity">
    <reaction evidence="1">
        <text>Thiol-dependent hydrolysis of ester, thioester, amide, peptide and isopeptide bonds formed by the C-terminal Gly of ubiquitin (a 76-residue protein attached to proteins as an intracellular targeting signal).</text>
        <dbReference type="EC" id="3.4.19.12"/>
    </reaction>
</comment>
<reference evidence="9" key="1">
    <citation type="journal article" date="2011" name="Science">
        <title>The plant cell wall-decomposing machinery underlies the functional diversity of forest fungi.</title>
        <authorList>
            <person name="Eastwood D.C."/>
            <person name="Floudas D."/>
            <person name="Binder M."/>
            <person name="Majcherczyk A."/>
            <person name="Schneider P."/>
            <person name="Aerts A."/>
            <person name="Asiegbu F.O."/>
            <person name="Baker S.E."/>
            <person name="Barry K."/>
            <person name="Bendiksby M."/>
            <person name="Blumentritt M."/>
            <person name="Coutinho P.M."/>
            <person name="Cullen D."/>
            <person name="de Vries R.P."/>
            <person name="Gathman A."/>
            <person name="Goodell B."/>
            <person name="Henrissat B."/>
            <person name="Ihrmark K."/>
            <person name="Kauserud H."/>
            <person name="Kohler A."/>
            <person name="LaButti K."/>
            <person name="Lapidus A."/>
            <person name="Lavin J.L."/>
            <person name="Lee Y.-H."/>
            <person name="Lindquist E."/>
            <person name="Lilly W."/>
            <person name="Lucas S."/>
            <person name="Morin E."/>
            <person name="Murat C."/>
            <person name="Oguiza J.A."/>
            <person name="Park J."/>
            <person name="Pisabarro A.G."/>
            <person name="Riley R."/>
            <person name="Rosling A."/>
            <person name="Salamov A."/>
            <person name="Schmidt O."/>
            <person name="Schmutz J."/>
            <person name="Skrede I."/>
            <person name="Stenlid J."/>
            <person name="Wiebenga A."/>
            <person name="Xie X."/>
            <person name="Kuees U."/>
            <person name="Hibbett D.S."/>
            <person name="Hoffmeister D."/>
            <person name="Hoegberg N."/>
            <person name="Martin F."/>
            <person name="Grigoriev I.V."/>
            <person name="Watkinson S.C."/>
        </authorList>
    </citation>
    <scope>NUCLEOTIDE SEQUENCE [LARGE SCALE GENOMIC DNA]</scope>
    <source>
        <strain evidence="9">strain S7.3</strain>
    </source>
</reference>
<name>F8PGE7_SERL3</name>
<dbReference type="GO" id="GO:0005829">
    <property type="term" value="C:cytosol"/>
    <property type="evidence" value="ECO:0007669"/>
    <property type="project" value="TreeGrafter"/>
</dbReference>
<feature type="compositionally biased region" description="Polar residues" evidence="6">
    <location>
        <begin position="423"/>
        <end position="433"/>
    </location>
</feature>
<dbReference type="InterPro" id="IPR038765">
    <property type="entry name" value="Papain-like_cys_pep_sf"/>
</dbReference>
<dbReference type="eggNOG" id="KOG1864">
    <property type="taxonomic scope" value="Eukaryota"/>
</dbReference>
<comment type="similarity">
    <text evidence="2">Belongs to the peptidase C19 family.</text>
</comment>
<dbReference type="PROSITE" id="PS00973">
    <property type="entry name" value="USP_2"/>
    <property type="match status" value="1"/>
</dbReference>
<dbReference type="OMA" id="WSPKTNP"/>
<dbReference type="GO" id="GO:0005634">
    <property type="term" value="C:nucleus"/>
    <property type="evidence" value="ECO:0007669"/>
    <property type="project" value="TreeGrafter"/>
</dbReference>
<dbReference type="AlphaFoldDB" id="F8PGE7"/>
<sequence>MALGKWIFSQTTAPPTEALEPRPIPIPCADGKQFGLENALYFCSPFRELVIQHPDLNTLQSLKPPTPTATHTSPSPSSPPHRRRVERRNTTDSHPNGISSGPTIPTSPRTLFSALRSLYIHISDNPVDKGTVAPRAFIDKLKELNELFRSTMHQDAHEFSNYLLNRIVEEMEDERKHYQTAVPSGDDLPNSVRAMSMTAANSSSSGGPSQGATFIHKIFEGILTSETRCLTCENVSARDESFLDLSIDIEQNSSVTACLRQFSASEMLCQKNKFFCDSCCDLQEAEKRMKIKRLPNVLALHLKRFKYQEDVQKYIKLAYRVAFPFELRLFNTVDDAQNPDRLYELFAIVVHIGTGPHHGHYVSIIRTMGFWLIFDDDTVDTIKESDIPKYFGDSNSGSAYVLYYQAVDLDLAALGLRPTSSEPHLEQIRQQQVPRPHRPTDSPNTLSHPIPAHPPGLTPEEGESSETSDYHPPHASPIPIARASPDPGIGKSPRKANSQIRLNLSSSPSSAATGVTGGPNSASPISSSSMKNGLFHPLRNAPSMKISAEKRETSTKSSSSPIPSVEGPTKTGPVPPLPPGLPNGKDKEGTDKKGTWFRRKSIKNLNKARPTSEAIPDTPTLHSDGPFSSVTSPSWLRGSTVSIKPSNTRRPSELPEFSRDSTSSSVVYVRSKSSGGPSSKSREHSRELRNGKEPSPPDSVTSSFASSSGGTVPSQALDFPVQSSALSTIPASPSTSNFHEPPPSAFSRGFMDPPRGPRVQGPRVPRKETREFERSPSPPKVPVRPSTAGAATTRESLSRMAIDRSLPPLPGINGQMTSMQGSGDSTYPRKSNPIRTRGKVDGHGNDEPTLQRPKSAHASVGLAVDPTADIGGTPSPSVSTTSSNTKRGSRKLSLTAPILGFGRKKEKDKEREKKAKPVAPPSAFLSPYLSPKY</sequence>
<feature type="compositionally biased region" description="Low complexity" evidence="6">
    <location>
        <begin position="698"/>
        <end position="714"/>
    </location>
</feature>
<evidence type="ECO:0000256" key="2">
    <source>
        <dbReference type="ARBA" id="ARBA00009085"/>
    </source>
</evidence>
<feature type="compositionally biased region" description="Polar residues" evidence="6">
    <location>
        <begin position="92"/>
        <end position="108"/>
    </location>
</feature>
<dbReference type="InterPro" id="IPR001394">
    <property type="entry name" value="Peptidase_C19_UCH"/>
</dbReference>
<feature type="compositionally biased region" description="Basic and acidic residues" evidence="6">
    <location>
        <begin position="680"/>
        <end position="692"/>
    </location>
</feature>
<feature type="compositionally biased region" description="Basic and acidic residues" evidence="6">
    <location>
        <begin position="765"/>
        <end position="774"/>
    </location>
</feature>
<dbReference type="GO" id="GO:0016579">
    <property type="term" value="P:protein deubiquitination"/>
    <property type="evidence" value="ECO:0007669"/>
    <property type="project" value="InterPro"/>
</dbReference>
<dbReference type="CDD" id="cd02663">
    <property type="entry name" value="Peptidase_C19G"/>
    <property type="match status" value="1"/>
</dbReference>
<evidence type="ECO:0000256" key="4">
    <source>
        <dbReference type="ARBA" id="ARBA00022670"/>
    </source>
</evidence>
<dbReference type="InterPro" id="IPR050164">
    <property type="entry name" value="Peptidase_C19"/>
</dbReference>
<dbReference type="Pfam" id="PF00443">
    <property type="entry name" value="UCH"/>
    <property type="match status" value="1"/>
</dbReference>
<dbReference type="PANTHER" id="PTHR24006">
    <property type="entry name" value="UBIQUITIN CARBOXYL-TERMINAL HYDROLASE"/>
    <property type="match status" value="1"/>
</dbReference>
<protein>
    <recommendedName>
        <fullName evidence="3">ubiquitinyl hydrolase 1</fullName>
        <ecNumber evidence="3">3.4.19.12</ecNumber>
    </recommendedName>
</protein>
<evidence type="ECO:0000256" key="1">
    <source>
        <dbReference type="ARBA" id="ARBA00000707"/>
    </source>
</evidence>